<evidence type="ECO:0000256" key="4">
    <source>
        <dbReference type="PROSITE-ProRule" id="PRU00284"/>
    </source>
</evidence>
<dbReference type="STRING" id="1121865.OMW_01804"/>
<dbReference type="SUPFAM" id="SSF58104">
    <property type="entry name" value="Methyl-accepting chemotaxis protein (MCP) signaling domain"/>
    <property type="match status" value="1"/>
</dbReference>
<evidence type="ECO:0000256" key="1">
    <source>
        <dbReference type="ARBA" id="ARBA00022500"/>
    </source>
</evidence>
<dbReference type="Proteomes" id="UP000014113">
    <property type="component" value="Unassembled WGS sequence"/>
</dbReference>
<comment type="caution">
    <text evidence="7">The sequence shown here is derived from an EMBL/GenBank/DDBJ whole genome shotgun (WGS) entry which is preliminary data.</text>
</comment>
<dbReference type="eggNOG" id="COG0840">
    <property type="taxonomic scope" value="Bacteria"/>
</dbReference>
<dbReference type="PANTHER" id="PTHR32089:SF114">
    <property type="entry name" value="METHYL-ACCEPTING CHEMOTAXIS PROTEIN MCPB"/>
    <property type="match status" value="1"/>
</dbReference>
<dbReference type="RefSeq" id="WP_016183913.1">
    <property type="nucleotide sequence ID" value="NZ_JXKI01000003.1"/>
</dbReference>
<protein>
    <recommendedName>
        <fullName evidence="6">Methyl-accepting transducer domain-containing protein</fullName>
    </recommendedName>
</protein>
<keyword evidence="5" id="KW-0472">Membrane</keyword>
<dbReference type="OrthoDB" id="9760371at2"/>
<comment type="similarity">
    <text evidence="3">Belongs to the methyl-accepting chemotaxis (MCP) protein family.</text>
</comment>
<evidence type="ECO:0000256" key="2">
    <source>
        <dbReference type="ARBA" id="ARBA00023224"/>
    </source>
</evidence>
<sequence length="675" mass="74510">MVKINLKSILISGFIGTALVPTIALTAFSTINSASSIRSTQLEIQKSSSHAVITTRDNVQNGIKSTLNAIMQSVKENPDESTENLLRNFNEVTTGNNSILTLGFYQQATQRYVTTTPVPDGFQAETRPWYNAAIAKADTIVWSEPYQDAGTKEYLTTASLATKDAQGNWLVLCVDVSYHDVQNIVNALSANNSGELSVVANNGIVIADSKKANVGKPYKEKELFKNIVQNGKNQETIKVKSKSIDTAFYEAGNREANTFVVATTSPQTIKQERNEQLLFALLLAVIVLAVVISYSSMIIGYLISIINYFDDAFDRFAKGKLKKIETVFKDKGFFNRRSAKFMQANEKGNEFQVLAYKYDQMVDSVGHLLHQVKDQANEVAGQSDALVELSKQSTQATEEVADTITGIAQVTGSQAQDTENSVSQMNQLSDIVRSLTESVETMSHQSTETTRVNEQSMEIMNHVQLSWQNEMQQMQELVNSMEKMDQSIQEITSIIQVINEISYQTNLLALNASIEAARAGESGKGFAVVATEVRKLAEQSKESTKEIETIIQQIQMQSNDMVEKTIQSVQGGESQTQLIDQAIASSQEVFNSNQQLVHHIDQIEQASNILVRIQKVVLENLETISASTQENAAGTQEVSANAEEVLATMEEFTNSVASLQNVASTLREEINYFDI</sequence>
<dbReference type="Gene3D" id="3.30.450.20">
    <property type="entry name" value="PAS domain"/>
    <property type="match status" value="2"/>
</dbReference>
<evidence type="ECO:0000256" key="3">
    <source>
        <dbReference type="ARBA" id="ARBA00029447"/>
    </source>
</evidence>
<dbReference type="GO" id="GO:0007165">
    <property type="term" value="P:signal transduction"/>
    <property type="evidence" value="ECO:0007669"/>
    <property type="project" value="UniProtKB-KW"/>
</dbReference>
<dbReference type="PROSITE" id="PS50111">
    <property type="entry name" value="CHEMOTAXIS_TRANSDUC_2"/>
    <property type="match status" value="1"/>
</dbReference>
<dbReference type="Pfam" id="PF00015">
    <property type="entry name" value="MCPsignal"/>
    <property type="match status" value="1"/>
</dbReference>
<dbReference type="InterPro" id="IPR004089">
    <property type="entry name" value="MCPsignal_dom"/>
</dbReference>
<evidence type="ECO:0000313" key="7">
    <source>
        <dbReference type="EMBL" id="EOW84000.1"/>
    </source>
</evidence>
<dbReference type="EMBL" id="ASWJ01000006">
    <property type="protein sequence ID" value="EOW84000.1"/>
    <property type="molecule type" value="Genomic_DNA"/>
</dbReference>
<keyword evidence="5" id="KW-0812">Transmembrane</keyword>
<dbReference type="InterPro" id="IPR004090">
    <property type="entry name" value="Chemotax_Me-accpt_rcpt"/>
</dbReference>
<evidence type="ECO:0000313" key="8">
    <source>
        <dbReference type="Proteomes" id="UP000014113"/>
    </source>
</evidence>
<name>S1N4S0_9ENTE</name>
<keyword evidence="2 4" id="KW-0807">Transducer</keyword>
<keyword evidence="5" id="KW-1133">Transmembrane helix</keyword>
<keyword evidence="8" id="KW-1185">Reference proteome</keyword>
<organism evidence="7 8">
    <name type="scientific">Enterococcus columbae DSM 7374 = ATCC 51263</name>
    <dbReference type="NCBI Taxonomy" id="1121865"/>
    <lineage>
        <taxon>Bacteria</taxon>
        <taxon>Bacillati</taxon>
        <taxon>Bacillota</taxon>
        <taxon>Bacilli</taxon>
        <taxon>Lactobacillales</taxon>
        <taxon>Enterococcaceae</taxon>
        <taxon>Enterococcus</taxon>
    </lineage>
</organism>
<dbReference type="GO" id="GO:0004888">
    <property type="term" value="F:transmembrane signaling receptor activity"/>
    <property type="evidence" value="ECO:0007669"/>
    <property type="project" value="InterPro"/>
</dbReference>
<gene>
    <name evidence="7" type="ORF">I568_01447</name>
</gene>
<feature type="transmembrane region" description="Helical" evidence="5">
    <location>
        <begin position="277"/>
        <end position="303"/>
    </location>
</feature>
<dbReference type="PATRIC" id="fig|1121865.3.peg.1747"/>
<dbReference type="GO" id="GO:0006935">
    <property type="term" value="P:chemotaxis"/>
    <property type="evidence" value="ECO:0007669"/>
    <property type="project" value="UniProtKB-KW"/>
</dbReference>
<dbReference type="InterPro" id="IPR029151">
    <property type="entry name" value="Sensor-like_sf"/>
</dbReference>
<keyword evidence="1" id="KW-0145">Chemotaxis</keyword>
<dbReference type="PANTHER" id="PTHR32089">
    <property type="entry name" value="METHYL-ACCEPTING CHEMOTAXIS PROTEIN MCPB"/>
    <property type="match status" value="1"/>
</dbReference>
<reference evidence="7 8" key="1">
    <citation type="submission" date="2013-03" db="EMBL/GenBank/DDBJ databases">
        <title>The Genome Sequence of Enterococcus columbae ATCC_51263 (PacBio/Illumina hybrid assembly).</title>
        <authorList>
            <consortium name="The Broad Institute Genomics Platform"/>
            <consortium name="The Broad Institute Genome Sequencing Center for Infectious Disease"/>
            <person name="Earl A."/>
            <person name="Russ C."/>
            <person name="Gilmore M."/>
            <person name="Surin D."/>
            <person name="Walker B."/>
            <person name="Young S."/>
            <person name="Zeng Q."/>
            <person name="Gargeya S."/>
            <person name="Fitzgerald M."/>
            <person name="Haas B."/>
            <person name="Abouelleil A."/>
            <person name="Allen A.W."/>
            <person name="Alvarado L."/>
            <person name="Arachchi H.M."/>
            <person name="Berlin A.M."/>
            <person name="Chapman S.B."/>
            <person name="Gainer-Dewar J."/>
            <person name="Goldberg J."/>
            <person name="Griggs A."/>
            <person name="Gujja S."/>
            <person name="Hansen M."/>
            <person name="Howarth C."/>
            <person name="Imamovic A."/>
            <person name="Ireland A."/>
            <person name="Larimer J."/>
            <person name="McCowan C."/>
            <person name="Murphy C."/>
            <person name="Pearson M."/>
            <person name="Poon T.W."/>
            <person name="Priest M."/>
            <person name="Roberts A."/>
            <person name="Saif S."/>
            <person name="Shea T."/>
            <person name="Sisk P."/>
            <person name="Sykes S."/>
            <person name="Wortman J."/>
            <person name="Nusbaum C."/>
            <person name="Birren B."/>
        </authorList>
    </citation>
    <scope>NUCLEOTIDE SEQUENCE [LARGE SCALE GENOMIC DNA]</scope>
    <source>
        <strain evidence="7 8">ATCC 51263</strain>
    </source>
</reference>
<dbReference type="PRINTS" id="PR00260">
    <property type="entry name" value="CHEMTRNSDUCR"/>
</dbReference>
<dbReference type="SMART" id="SM00283">
    <property type="entry name" value="MA"/>
    <property type="match status" value="1"/>
</dbReference>
<dbReference type="Gene3D" id="1.10.287.950">
    <property type="entry name" value="Methyl-accepting chemotaxis protein"/>
    <property type="match status" value="1"/>
</dbReference>
<accession>S1N4S0</accession>
<evidence type="ECO:0000259" key="6">
    <source>
        <dbReference type="PROSITE" id="PS50111"/>
    </source>
</evidence>
<proteinExistence type="inferred from homology"/>
<feature type="domain" description="Methyl-accepting transducer" evidence="6">
    <location>
        <begin position="389"/>
        <end position="646"/>
    </location>
</feature>
<evidence type="ECO:0000256" key="5">
    <source>
        <dbReference type="SAM" id="Phobius"/>
    </source>
</evidence>
<dbReference type="GO" id="GO:0016020">
    <property type="term" value="C:membrane"/>
    <property type="evidence" value="ECO:0007669"/>
    <property type="project" value="InterPro"/>
</dbReference>
<dbReference type="SUPFAM" id="SSF103190">
    <property type="entry name" value="Sensory domain-like"/>
    <property type="match status" value="1"/>
</dbReference>
<feature type="transmembrane region" description="Helical" evidence="5">
    <location>
        <begin position="6"/>
        <end position="28"/>
    </location>
</feature>
<dbReference type="AlphaFoldDB" id="S1N4S0"/>